<name>A0A151PGW3_ALLMI</name>
<comment type="caution">
    <text evidence="1">The sequence shown here is derived from an EMBL/GenBank/DDBJ whole genome shotgun (WGS) entry which is preliminary data.</text>
</comment>
<sequence>MLRSPARAGLHWLAILAPARPSKARPTVIGSHWRHAERLEVLHLLSPGLCNLLPLRGWNPAFDSMAREKAACRRELEISTAKRAPCQVGKGIS</sequence>
<dbReference type="AlphaFoldDB" id="A0A151PGW3"/>
<reference evidence="1 2" key="1">
    <citation type="journal article" date="2012" name="Genome Biol.">
        <title>Sequencing three crocodilian genomes to illuminate the evolution of archosaurs and amniotes.</title>
        <authorList>
            <person name="St John J.A."/>
            <person name="Braun E.L."/>
            <person name="Isberg S.R."/>
            <person name="Miles L.G."/>
            <person name="Chong A.Y."/>
            <person name="Gongora J."/>
            <person name="Dalzell P."/>
            <person name="Moran C."/>
            <person name="Bed'hom B."/>
            <person name="Abzhanov A."/>
            <person name="Burgess S.C."/>
            <person name="Cooksey A.M."/>
            <person name="Castoe T.A."/>
            <person name="Crawford N.G."/>
            <person name="Densmore L.D."/>
            <person name="Drew J.C."/>
            <person name="Edwards S.V."/>
            <person name="Faircloth B.C."/>
            <person name="Fujita M.K."/>
            <person name="Greenwold M.J."/>
            <person name="Hoffmann F.G."/>
            <person name="Howard J.M."/>
            <person name="Iguchi T."/>
            <person name="Janes D.E."/>
            <person name="Khan S.Y."/>
            <person name="Kohno S."/>
            <person name="de Koning A.J."/>
            <person name="Lance S.L."/>
            <person name="McCarthy F.M."/>
            <person name="McCormack J.E."/>
            <person name="Merchant M.E."/>
            <person name="Peterson D.G."/>
            <person name="Pollock D.D."/>
            <person name="Pourmand N."/>
            <person name="Raney B.J."/>
            <person name="Roessler K.A."/>
            <person name="Sanford J.R."/>
            <person name="Sawyer R.H."/>
            <person name="Schmidt C.J."/>
            <person name="Triplett E.W."/>
            <person name="Tuberville T.D."/>
            <person name="Venegas-Anaya M."/>
            <person name="Howard J.T."/>
            <person name="Jarvis E.D."/>
            <person name="Guillette L.J.Jr."/>
            <person name="Glenn T.C."/>
            <person name="Green R.E."/>
            <person name="Ray D.A."/>
        </authorList>
    </citation>
    <scope>NUCLEOTIDE SEQUENCE [LARGE SCALE GENOMIC DNA]</scope>
    <source>
        <strain evidence="1">KSC_2009_1</strain>
    </source>
</reference>
<dbReference type="EMBL" id="AKHW03000209">
    <property type="protein sequence ID" value="KYO48367.1"/>
    <property type="molecule type" value="Genomic_DNA"/>
</dbReference>
<accession>A0A151PGW3</accession>
<evidence type="ECO:0000313" key="2">
    <source>
        <dbReference type="Proteomes" id="UP000050525"/>
    </source>
</evidence>
<protein>
    <submittedName>
        <fullName evidence="1">Uncharacterized protein</fullName>
    </submittedName>
</protein>
<organism evidence="1 2">
    <name type="scientific">Alligator mississippiensis</name>
    <name type="common">American alligator</name>
    <dbReference type="NCBI Taxonomy" id="8496"/>
    <lineage>
        <taxon>Eukaryota</taxon>
        <taxon>Metazoa</taxon>
        <taxon>Chordata</taxon>
        <taxon>Craniata</taxon>
        <taxon>Vertebrata</taxon>
        <taxon>Euteleostomi</taxon>
        <taxon>Archelosauria</taxon>
        <taxon>Archosauria</taxon>
        <taxon>Crocodylia</taxon>
        <taxon>Alligatoridae</taxon>
        <taxon>Alligatorinae</taxon>
        <taxon>Alligator</taxon>
    </lineage>
</organism>
<gene>
    <name evidence="1" type="ORF">Y1Q_0017130</name>
</gene>
<evidence type="ECO:0000313" key="1">
    <source>
        <dbReference type="EMBL" id="KYO48367.1"/>
    </source>
</evidence>
<dbReference type="Proteomes" id="UP000050525">
    <property type="component" value="Unassembled WGS sequence"/>
</dbReference>
<proteinExistence type="predicted"/>
<keyword evidence="2" id="KW-1185">Reference proteome</keyword>